<dbReference type="OrthoDB" id="6430326at2759"/>
<dbReference type="InterPro" id="IPR000072">
    <property type="entry name" value="PDGF/VEGF_dom"/>
</dbReference>
<dbReference type="SUPFAM" id="SSF57501">
    <property type="entry name" value="Cystine-knot cytokines"/>
    <property type="match status" value="1"/>
</dbReference>
<keyword evidence="3" id="KW-1185">Reference proteome</keyword>
<dbReference type="Pfam" id="PF00341">
    <property type="entry name" value="PDGF"/>
    <property type="match status" value="1"/>
</dbReference>
<dbReference type="AlphaFoldDB" id="A0A087SUG4"/>
<reference evidence="2 3" key="1">
    <citation type="submission" date="2013-11" db="EMBL/GenBank/DDBJ databases">
        <title>Genome sequencing of Stegodyphus mimosarum.</title>
        <authorList>
            <person name="Bechsgaard J."/>
        </authorList>
    </citation>
    <scope>NUCLEOTIDE SEQUENCE [LARGE SCALE GENOMIC DNA]</scope>
</reference>
<name>A0A087SUG4_STEMI</name>
<feature type="non-terminal residue" evidence="2">
    <location>
        <position position="133"/>
    </location>
</feature>
<dbReference type="Proteomes" id="UP000054359">
    <property type="component" value="Unassembled WGS sequence"/>
</dbReference>
<dbReference type="EMBL" id="KK111988">
    <property type="protein sequence ID" value="KFM56503.1"/>
    <property type="molecule type" value="Genomic_DNA"/>
</dbReference>
<accession>A0A087SUG4</accession>
<evidence type="ECO:0000313" key="3">
    <source>
        <dbReference type="Proteomes" id="UP000054359"/>
    </source>
</evidence>
<dbReference type="Gene3D" id="2.10.90.10">
    <property type="entry name" value="Cystine-knot cytokines"/>
    <property type="match status" value="1"/>
</dbReference>
<evidence type="ECO:0000259" key="1">
    <source>
        <dbReference type="PROSITE" id="PS50278"/>
    </source>
</evidence>
<dbReference type="GO" id="GO:0016020">
    <property type="term" value="C:membrane"/>
    <property type="evidence" value="ECO:0007669"/>
    <property type="project" value="InterPro"/>
</dbReference>
<gene>
    <name evidence="2" type="ORF">X975_19123</name>
</gene>
<proteinExistence type="predicted"/>
<protein>
    <recommendedName>
        <fullName evidence="1">Platelet-derived growth factor (PDGF) family profile domain-containing protein</fullName>
    </recommendedName>
</protein>
<organism evidence="2 3">
    <name type="scientific">Stegodyphus mimosarum</name>
    <name type="common">African social velvet spider</name>
    <dbReference type="NCBI Taxonomy" id="407821"/>
    <lineage>
        <taxon>Eukaryota</taxon>
        <taxon>Metazoa</taxon>
        <taxon>Ecdysozoa</taxon>
        <taxon>Arthropoda</taxon>
        <taxon>Chelicerata</taxon>
        <taxon>Arachnida</taxon>
        <taxon>Araneae</taxon>
        <taxon>Araneomorphae</taxon>
        <taxon>Entelegynae</taxon>
        <taxon>Eresoidea</taxon>
        <taxon>Eresidae</taxon>
        <taxon>Stegodyphus</taxon>
    </lineage>
</organism>
<dbReference type="InterPro" id="IPR029034">
    <property type="entry name" value="Cystine-knot_cytokine"/>
</dbReference>
<dbReference type="GO" id="GO:0008083">
    <property type="term" value="F:growth factor activity"/>
    <property type="evidence" value="ECO:0007669"/>
    <property type="project" value="InterPro"/>
</dbReference>
<dbReference type="PROSITE" id="PS50278">
    <property type="entry name" value="PDGF_2"/>
    <property type="match status" value="1"/>
</dbReference>
<sequence>MFDDSENDVIDSGKNTTASRKRKLFSGQTCDIEAIQIMHRNCLCRKPRKRCVEIKPPRNDIISSMPACVIVERCEGICPSSTECLPSAVEKISMPVIYLNLVVTSAGSHATPECSNIEVERHLKCGCSCAYEE</sequence>
<evidence type="ECO:0000313" key="2">
    <source>
        <dbReference type="EMBL" id="KFM56503.1"/>
    </source>
</evidence>
<feature type="domain" description="Platelet-derived growth factor (PDGF) family profile" evidence="1">
    <location>
        <begin position="46"/>
        <end position="132"/>
    </location>
</feature>